<keyword evidence="2" id="KW-1185">Reference proteome</keyword>
<evidence type="ECO:0000313" key="1">
    <source>
        <dbReference type="EMBL" id="MFC7328646.1"/>
    </source>
</evidence>
<sequence length="122" mass="13987">MPRNGQLDPATEELWQEFHRLVNVRGEGLRTWLVTDASGQDVLGPDPDQDLAWHGRSVVRLLTRRRADLTQRDVRDMRRVVAAMRELLARPRPGDAEWRRALLRLGHDPQLPHAPLPDEPPG</sequence>
<accession>A0ABW2KHB0</accession>
<name>A0ABW2KHB0_9ACTN</name>
<gene>
    <name evidence="1" type="ORF">ACFQRF_12920</name>
</gene>
<dbReference type="Proteomes" id="UP001596540">
    <property type="component" value="Unassembled WGS sequence"/>
</dbReference>
<reference evidence="2" key="1">
    <citation type="journal article" date="2019" name="Int. J. Syst. Evol. Microbiol.">
        <title>The Global Catalogue of Microorganisms (GCM) 10K type strain sequencing project: providing services to taxonomists for standard genome sequencing and annotation.</title>
        <authorList>
            <consortium name="The Broad Institute Genomics Platform"/>
            <consortium name="The Broad Institute Genome Sequencing Center for Infectious Disease"/>
            <person name="Wu L."/>
            <person name="Ma J."/>
        </authorList>
    </citation>
    <scope>NUCLEOTIDE SEQUENCE [LARGE SCALE GENOMIC DNA]</scope>
    <source>
        <strain evidence="2">CGMCC 4.7382</strain>
    </source>
</reference>
<dbReference type="Pfam" id="PF11338">
    <property type="entry name" value="DUF3140"/>
    <property type="match status" value="1"/>
</dbReference>
<protein>
    <submittedName>
        <fullName evidence="1">DUF3140 domain-containing protein</fullName>
    </submittedName>
</protein>
<dbReference type="EMBL" id="JBHTBH010000005">
    <property type="protein sequence ID" value="MFC7328646.1"/>
    <property type="molecule type" value="Genomic_DNA"/>
</dbReference>
<dbReference type="RefSeq" id="WP_379871294.1">
    <property type="nucleotide sequence ID" value="NZ_JBHTBH010000005.1"/>
</dbReference>
<proteinExistence type="predicted"/>
<evidence type="ECO:0000313" key="2">
    <source>
        <dbReference type="Proteomes" id="UP001596540"/>
    </source>
</evidence>
<comment type="caution">
    <text evidence="1">The sequence shown here is derived from an EMBL/GenBank/DDBJ whole genome shotgun (WGS) entry which is preliminary data.</text>
</comment>
<dbReference type="InterPro" id="IPR021487">
    <property type="entry name" value="DUF3140"/>
</dbReference>
<organism evidence="1 2">
    <name type="scientific">Marinactinospora rubrisoli</name>
    <dbReference type="NCBI Taxonomy" id="2715399"/>
    <lineage>
        <taxon>Bacteria</taxon>
        <taxon>Bacillati</taxon>
        <taxon>Actinomycetota</taxon>
        <taxon>Actinomycetes</taxon>
        <taxon>Streptosporangiales</taxon>
        <taxon>Nocardiopsidaceae</taxon>
        <taxon>Marinactinospora</taxon>
    </lineage>
</organism>